<dbReference type="GeneID" id="116201102"/>
<comment type="caution">
    <text evidence="1">The sequence shown here is derived from an EMBL/GenBank/DDBJ whole genome shotgun (WGS) entry which is preliminary data.</text>
</comment>
<accession>A0A2I0INI5</accession>
<name>A0A2I0INI5_PUNGR</name>
<proteinExistence type="predicted"/>
<protein>
    <submittedName>
        <fullName evidence="1">Uncharacterized protein</fullName>
    </submittedName>
</protein>
<evidence type="ECO:0000313" key="1">
    <source>
        <dbReference type="EMBL" id="PKI45273.1"/>
    </source>
</evidence>
<reference evidence="1 2" key="1">
    <citation type="submission" date="2017-11" db="EMBL/GenBank/DDBJ databases">
        <title>De-novo sequencing of pomegranate (Punica granatum L.) genome.</title>
        <authorList>
            <person name="Akparov Z."/>
            <person name="Amiraslanov A."/>
            <person name="Hajiyeva S."/>
            <person name="Abbasov M."/>
            <person name="Kaur K."/>
            <person name="Hamwieh A."/>
            <person name="Solovyev V."/>
            <person name="Salamov A."/>
            <person name="Braich B."/>
            <person name="Kosarev P."/>
            <person name="Mahmoud A."/>
            <person name="Hajiyev E."/>
            <person name="Babayeva S."/>
            <person name="Izzatullayeva V."/>
            <person name="Mammadov A."/>
            <person name="Mammadov A."/>
            <person name="Sharifova S."/>
            <person name="Ojaghi J."/>
            <person name="Eynullazada K."/>
            <person name="Bayramov B."/>
            <person name="Abdulazimova A."/>
            <person name="Shahmuradov I."/>
        </authorList>
    </citation>
    <scope>NUCLEOTIDE SEQUENCE [LARGE SCALE GENOMIC DNA]</scope>
    <source>
        <strain evidence="2">cv. AG2017</strain>
        <tissue evidence="1">Leaf</tissue>
    </source>
</reference>
<dbReference type="Proteomes" id="UP000233551">
    <property type="component" value="Unassembled WGS sequence"/>
</dbReference>
<organism evidence="1 2">
    <name type="scientific">Punica granatum</name>
    <name type="common">Pomegranate</name>
    <dbReference type="NCBI Taxonomy" id="22663"/>
    <lineage>
        <taxon>Eukaryota</taxon>
        <taxon>Viridiplantae</taxon>
        <taxon>Streptophyta</taxon>
        <taxon>Embryophyta</taxon>
        <taxon>Tracheophyta</taxon>
        <taxon>Spermatophyta</taxon>
        <taxon>Magnoliopsida</taxon>
        <taxon>eudicotyledons</taxon>
        <taxon>Gunneridae</taxon>
        <taxon>Pentapetalae</taxon>
        <taxon>rosids</taxon>
        <taxon>malvids</taxon>
        <taxon>Myrtales</taxon>
        <taxon>Lythraceae</taxon>
        <taxon>Punica</taxon>
    </lineage>
</organism>
<sequence>MKAAKPKNGNGGLAEEYSAESRRDEDEDEDEINGDTVYELYSPLHYLQQLMKVFLRRKRSTVTGHGGVPDLGEGLQDRR</sequence>
<dbReference type="AlphaFoldDB" id="A0A2I0INI5"/>
<dbReference type="EMBL" id="PGOL01002746">
    <property type="protein sequence ID" value="PKI45273.1"/>
    <property type="molecule type" value="Genomic_DNA"/>
</dbReference>
<keyword evidence="2" id="KW-1185">Reference proteome</keyword>
<evidence type="ECO:0000313" key="2">
    <source>
        <dbReference type="Proteomes" id="UP000233551"/>
    </source>
</evidence>
<gene>
    <name evidence="1" type="ORF">CRG98_034353</name>
</gene>